<feature type="domain" description="Peptidase S8/S53" evidence="5">
    <location>
        <begin position="9"/>
        <end position="210"/>
    </location>
</feature>
<dbReference type="PANTHER" id="PTHR42884">
    <property type="entry name" value="PROPROTEIN CONVERTASE SUBTILISIN/KEXIN-RELATED"/>
    <property type="match status" value="1"/>
</dbReference>
<name>A0A154VS18_9PROT</name>
<evidence type="ECO:0000259" key="5">
    <source>
        <dbReference type="Pfam" id="PF00082"/>
    </source>
</evidence>
<protein>
    <recommendedName>
        <fullName evidence="5">Peptidase S8/S53 domain-containing protein</fullName>
    </recommendedName>
</protein>
<dbReference type="Proteomes" id="UP000076400">
    <property type="component" value="Unassembled WGS sequence"/>
</dbReference>
<dbReference type="InterPro" id="IPR022398">
    <property type="entry name" value="Peptidase_S8_His-AS"/>
</dbReference>
<keyword evidence="7" id="KW-1185">Reference proteome</keyword>
<dbReference type="STRING" id="580166.AUP43_02945"/>
<proteinExistence type="inferred from homology"/>
<dbReference type="GO" id="GO:0016485">
    <property type="term" value="P:protein processing"/>
    <property type="evidence" value="ECO:0007669"/>
    <property type="project" value="TreeGrafter"/>
</dbReference>
<comment type="similarity">
    <text evidence="4">Belongs to the peptidase S8 family.</text>
</comment>
<keyword evidence="2" id="KW-0378">Hydrolase</keyword>
<dbReference type="GO" id="GO:0016020">
    <property type="term" value="C:membrane"/>
    <property type="evidence" value="ECO:0007669"/>
    <property type="project" value="TreeGrafter"/>
</dbReference>
<evidence type="ECO:0000256" key="2">
    <source>
        <dbReference type="ARBA" id="ARBA00022801"/>
    </source>
</evidence>
<gene>
    <name evidence="6" type="ORF">AUP43_02945</name>
</gene>
<sequence>MPVWQAYTGKGVKVGIYDSGVQISHPDLLVNLDPALQPTTVSGTHDPDPVDGRFVTNDGHGTAVAGLILAANNGFGVVGVAYDATFGAVNLILSDTYESQNETLDMIELQALRYQMARFDVINHSYGPNEPFIANFTEYENFAELAAFDRASLMGRNGLGTVHVVAGGNERDQGNMTTYGDLGNLRYTINVAAGSAEGDIIYYSNPGASLVATAPVDRNPDDDGFKSVTTDLLGSLGYSGSNAEEITSDAYSD</sequence>
<evidence type="ECO:0000256" key="1">
    <source>
        <dbReference type="ARBA" id="ARBA00022670"/>
    </source>
</evidence>
<accession>A0A154VS18</accession>
<dbReference type="InterPro" id="IPR000209">
    <property type="entry name" value="Peptidase_S8/S53_dom"/>
</dbReference>
<dbReference type="GO" id="GO:0004252">
    <property type="term" value="F:serine-type endopeptidase activity"/>
    <property type="evidence" value="ECO:0007669"/>
    <property type="project" value="InterPro"/>
</dbReference>
<dbReference type="InterPro" id="IPR015500">
    <property type="entry name" value="Peptidase_S8_subtilisin-rel"/>
</dbReference>
<organism evidence="6 7">
    <name type="scientific">Oceanibaculum pacificum</name>
    <dbReference type="NCBI Taxonomy" id="580166"/>
    <lineage>
        <taxon>Bacteria</taxon>
        <taxon>Pseudomonadati</taxon>
        <taxon>Pseudomonadota</taxon>
        <taxon>Alphaproteobacteria</taxon>
        <taxon>Rhodospirillales</taxon>
        <taxon>Oceanibaculaceae</taxon>
        <taxon>Oceanibaculum</taxon>
    </lineage>
</organism>
<dbReference type="PANTHER" id="PTHR42884:SF14">
    <property type="entry name" value="NEUROENDOCRINE CONVERTASE 1"/>
    <property type="match status" value="1"/>
</dbReference>
<dbReference type="PRINTS" id="PR00723">
    <property type="entry name" value="SUBTILISIN"/>
</dbReference>
<dbReference type="Gene3D" id="3.40.50.200">
    <property type="entry name" value="Peptidase S8/S53 domain"/>
    <property type="match status" value="1"/>
</dbReference>
<keyword evidence="3" id="KW-0720">Serine protease</keyword>
<comment type="caution">
    <text evidence="6">The sequence shown here is derived from an EMBL/GenBank/DDBJ whole genome shotgun (WGS) entry which is preliminary data.</text>
</comment>
<evidence type="ECO:0000256" key="4">
    <source>
        <dbReference type="PROSITE-ProRule" id="PRU01240"/>
    </source>
</evidence>
<evidence type="ECO:0000256" key="3">
    <source>
        <dbReference type="ARBA" id="ARBA00022825"/>
    </source>
</evidence>
<reference evidence="6 7" key="1">
    <citation type="submission" date="2015-12" db="EMBL/GenBank/DDBJ databases">
        <title>Genome sequence of Oceanibaculum pacificum MCCC 1A02656.</title>
        <authorList>
            <person name="Lu L."/>
            <person name="Lai Q."/>
            <person name="Shao Z."/>
            <person name="Qian P."/>
        </authorList>
    </citation>
    <scope>NUCLEOTIDE SEQUENCE [LARGE SCALE GENOMIC DNA]</scope>
    <source>
        <strain evidence="6 7">MCCC 1A02656</strain>
    </source>
</reference>
<dbReference type="InterPro" id="IPR036852">
    <property type="entry name" value="Peptidase_S8/S53_dom_sf"/>
</dbReference>
<evidence type="ECO:0000313" key="6">
    <source>
        <dbReference type="EMBL" id="KZD04076.1"/>
    </source>
</evidence>
<dbReference type="PROSITE" id="PS00137">
    <property type="entry name" value="SUBTILASE_HIS"/>
    <property type="match status" value="1"/>
</dbReference>
<dbReference type="AlphaFoldDB" id="A0A154VS18"/>
<dbReference type="PROSITE" id="PS51892">
    <property type="entry name" value="SUBTILASE"/>
    <property type="match status" value="1"/>
</dbReference>
<dbReference type="EMBL" id="LPXN01000138">
    <property type="protein sequence ID" value="KZD04076.1"/>
    <property type="molecule type" value="Genomic_DNA"/>
</dbReference>
<evidence type="ECO:0000313" key="7">
    <source>
        <dbReference type="Proteomes" id="UP000076400"/>
    </source>
</evidence>
<dbReference type="Pfam" id="PF00082">
    <property type="entry name" value="Peptidase_S8"/>
    <property type="match status" value="1"/>
</dbReference>
<comment type="caution">
    <text evidence="4">Lacks conserved residue(s) required for the propagation of feature annotation.</text>
</comment>
<keyword evidence="1" id="KW-0645">Protease</keyword>
<dbReference type="SUPFAM" id="SSF52743">
    <property type="entry name" value="Subtilisin-like"/>
    <property type="match status" value="1"/>
</dbReference>